<organism evidence="2 3">
    <name type="scientific">Liparis tanakae</name>
    <name type="common">Tanaka's snailfish</name>
    <dbReference type="NCBI Taxonomy" id="230148"/>
    <lineage>
        <taxon>Eukaryota</taxon>
        <taxon>Metazoa</taxon>
        <taxon>Chordata</taxon>
        <taxon>Craniata</taxon>
        <taxon>Vertebrata</taxon>
        <taxon>Euteleostomi</taxon>
        <taxon>Actinopterygii</taxon>
        <taxon>Neopterygii</taxon>
        <taxon>Teleostei</taxon>
        <taxon>Neoteleostei</taxon>
        <taxon>Acanthomorphata</taxon>
        <taxon>Eupercaria</taxon>
        <taxon>Perciformes</taxon>
        <taxon>Cottioidei</taxon>
        <taxon>Cottales</taxon>
        <taxon>Liparidae</taxon>
        <taxon>Liparis</taxon>
    </lineage>
</organism>
<proteinExistence type="predicted"/>
<gene>
    <name evidence="2" type="ORF">EYF80_029493</name>
</gene>
<dbReference type="EMBL" id="SRLO01000336">
    <property type="protein sequence ID" value="TNN60328.1"/>
    <property type="molecule type" value="Genomic_DNA"/>
</dbReference>
<feature type="region of interest" description="Disordered" evidence="1">
    <location>
        <begin position="82"/>
        <end position="131"/>
    </location>
</feature>
<accession>A0A4Z2H388</accession>
<keyword evidence="3" id="KW-1185">Reference proteome</keyword>
<comment type="caution">
    <text evidence="2">The sequence shown here is derived from an EMBL/GenBank/DDBJ whole genome shotgun (WGS) entry which is preliminary data.</text>
</comment>
<sequence>MLLEGQWGKAAADRPVLDATAPSIGENRKGVVCIRLFKVVPTATASSPSWEGGNQRPARLRHILAEQSRITSSLSFCDAAAGPDDAAANLKTPTHSSLHQSLPLRPGASPPPAADRPLRLQQGCLEHDGEK</sequence>
<evidence type="ECO:0000256" key="1">
    <source>
        <dbReference type="SAM" id="MobiDB-lite"/>
    </source>
</evidence>
<reference evidence="2 3" key="1">
    <citation type="submission" date="2019-03" db="EMBL/GenBank/DDBJ databases">
        <title>First draft genome of Liparis tanakae, snailfish: a comprehensive survey of snailfish specific genes.</title>
        <authorList>
            <person name="Kim W."/>
            <person name="Song I."/>
            <person name="Jeong J.-H."/>
            <person name="Kim D."/>
            <person name="Kim S."/>
            <person name="Ryu S."/>
            <person name="Song J.Y."/>
            <person name="Lee S.K."/>
        </authorList>
    </citation>
    <scope>NUCLEOTIDE SEQUENCE [LARGE SCALE GENOMIC DNA]</scope>
    <source>
        <tissue evidence="2">Muscle</tissue>
    </source>
</reference>
<name>A0A4Z2H388_9TELE</name>
<evidence type="ECO:0000313" key="2">
    <source>
        <dbReference type="EMBL" id="TNN60328.1"/>
    </source>
</evidence>
<evidence type="ECO:0000313" key="3">
    <source>
        <dbReference type="Proteomes" id="UP000314294"/>
    </source>
</evidence>
<dbReference type="Proteomes" id="UP000314294">
    <property type="component" value="Unassembled WGS sequence"/>
</dbReference>
<protein>
    <submittedName>
        <fullName evidence="2">Uncharacterized protein</fullName>
    </submittedName>
</protein>
<dbReference type="AlphaFoldDB" id="A0A4Z2H388"/>
<feature type="compositionally biased region" description="Polar residues" evidence="1">
    <location>
        <begin position="91"/>
        <end position="100"/>
    </location>
</feature>